<dbReference type="NCBIfam" id="TIGR01764">
    <property type="entry name" value="excise"/>
    <property type="match status" value="1"/>
</dbReference>
<dbReference type="InterPro" id="IPR010093">
    <property type="entry name" value="SinI_DNA-bd"/>
</dbReference>
<evidence type="ECO:0000313" key="2">
    <source>
        <dbReference type="EMBL" id="MCP9762966.1"/>
    </source>
</evidence>
<dbReference type="InterPro" id="IPR041657">
    <property type="entry name" value="HTH_17"/>
</dbReference>
<dbReference type="Pfam" id="PF12728">
    <property type="entry name" value="HTH_17"/>
    <property type="match status" value="1"/>
</dbReference>
<feature type="domain" description="Helix-turn-helix" evidence="1">
    <location>
        <begin position="46"/>
        <end position="95"/>
    </location>
</feature>
<reference evidence="2 3" key="1">
    <citation type="submission" date="2018-11" db="EMBL/GenBank/DDBJ databases">
        <title>Novel bacteria species description.</title>
        <authorList>
            <person name="Han J.-H."/>
        </authorList>
    </citation>
    <scope>NUCLEOTIDE SEQUENCE [LARGE SCALE GENOMIC DNA]</scope>
    <source>
        <strain evidence="2 3">KCTC23259</strain>
    </source>
</reference>
<dbReference type="Proteomes" id="UP001204144">
    <property type="component" value="Unassembled WGS sequence"/>
</dbReference>
<evidence type="ECO:0000259" key="1">
    <source>
        <dbReference type="Pfam" id="PF12728"/>
    </source>
</evidence>
<accession>A0AAE3KU92</accession>
<dbReference type="GO" id="GO:0003677">
    <property type="term" value="F:DNA binding"/>
    <property type="evidence" value="ECO:0007669"/>
    <property type="project" value="UniProtKB-KW"/>
</dbReference>
<evidence type="ECO:0000313" key="3">
    <source>
        <dbReference type="Proteomes" id="UP001204144"/>
    </source>
</evidence>
<comment type="caution">
    <text evidence="2">The sequence shown here is derived from an EMBL/GenBank/DDBJ whole genome shotgun (WGS) entry which is preliminary data.</text>
</comment>
<dbReference type="AlphaFoldDB" id="A0AAE3KU92"/>
<keyword evidence="3" id="KW-1185">Reference proteome</keyword>
<keyword evidence="2" id="KW-0238">DNA-binding</keyword>
<sequence>MAENIVITTKEMLEGIIEETVNKAISACLHLQGSTKLVHDPTKDEFLNIESASSFTKLAKQTLYQMVCERRIPHLKIGARVFFYRNELVEWMKQGKKTVKTN</sequence>
<dbReference type="RefSeq" id="WP_255036744.1">
    <property type="nucleotide sequence ID" value="NZ_RJUF01000018.1"/>
</dbReference>
<protein>
    <submittedName>
        <fullName evidence="2">DNA-binding protein</fullName>
    </submittedName>
</protein>
<dbReference type="EMBL" id="RJUF01000018">
    <property type="protein sequence ID" value="MCP9762966.1"/>
    <property type="molecule type" value="Genomic_DNA"/>
</dbReference>
<gene>
    <name evidence="2" type="ORF">EGI31_08360</name>
</gene>
<name>A0AAE3KU92_9BACT</name>
<proteinExistence type="predicted"/>
<organism evidence="2 3">
    <name type="scientific">Lacihabitans soyangensis</name>
    <dbReference type="NCBI Taxonomy" id="869394"/>
    <lineage>
        <taxon>Bacteria</taxon>
        <taxon>Pseudomonadati</taxon>
        <taxon>Bacteroidota</taxon>
        <taxon>Cytophagia</taxon>
        <taxon>Cytophagales</taxon>
        <taxon>Leadbetterellaceae</taxon>
        <taxon>Lacihabitans</taxon>
    </lineage>
</organism>